<gene>
    <name evidence="2" type="ORF">PV10_05515</name>
</gene>
<organism evidence="2 3">
    <name type="scientific">Exophiala mesophila</name>
    <name type="common">Black yeast-like fungus</name>
    <dbReference type="NCBI Taxonomy" id="212818"/>
    <lineage>
        <taxon>Eukaryota</taxon>
        <taxon>Fungi</taxon>
        <taxon>Dikarya</taxon>
        <taxon>Ascomycota</taxon>
        <taxon>Pezizomycotina</taxon>
        <taxon>Eurotiomycetes</taxon>
        <taxon>Chaetothyriomycetidae</taxon>
        <taxon>Chaetothyriales</taxon>
        <taxon>Herpotrichiellaceae</taxon>
        <taxon>Exophiala</taxon>
    </lineage>
</organism>
<dbReference type="PANTHER" id="PTHR45036:SF1">
    <property type="entry name" value="METHYLTRANSFERASE LIKE 7A"/>
    <property type="match status" value="1"/>
</dbReference>
<sequence length="273" mass="29582">MGVSLRDRLQDYAGPLLLLIICIIYLPITLAAHPLLLLTSPSSFRSKWFESFWTVVGPKMAADKVQMTEIHDLLSRARGKVLELGPGAGDQMYHYNPRQIETLWAAEPNVFLHPKLLEAADKNGLRSKFHALEAGAEPGTLLPALKRANLISGTSTSLPKDGVFDTIVVVKALCSSQQSQLASTLAIVQGLLKPGGQFLFFEHVESNSDPITVLYASALNLVWPAFAGGCQLKGKVDKLVLGMGGWADKKVTTVGDHKGHEVLRYVKGTATKA</sequence>
<feature type="transmembrane region" description="Helical" evidence="1">
    <location>
        <begin position="12"/>
        <end position="38"/>
    </location>
</feature>
<dbReference type="RefSeq" id="XP_016222487.1">
    <property type="nucleotide sequence ID" value="XM_016370194.1"/>
</dbReference>
<reference evidence="2 3" key="1">
    <citation type="submission" date="2015-01" db="EMBL/GenBank/DDBJ databases">
        <title>The Genome Sequence of Exophiala mesophila CBS40295.</title>
        <authorList>
            <consortium name="The Broad Institute Genomics Platform"/>
            <person name="Cuomo C."/>
            <person name="de Hoog S."/>
            <person name="Gorbushina A."/>
            <person name="Stielow B."/>
            <person name="Teixiera M."/>
            <person name="Abouelleil A."/>
            <person name="Chapman S.B."/>
            <person name="Priest M."/>
            <person name="Young S.K."/>
            <person name="Wortman J."/>
            <person name="Nusbaum C."/>
            <person name="Birren B."/>
        </authorList>
    </citation>
    <scope>NUCLEOTIDE SEQUENCE [LARGE SCALE GENOMIC DNA]</scope>
    <source>
        <strain evidence="2 3">CBS 40295</strain>
    </source>
</reference>
<dbReference type="SUPFAM" id="SSF53335">
    <property type="entry name" value="S-adenosyl-L-methionine-dependent methyltransferases"/>
    <property type="match status" value="1"/>
</dbReference>
<keyword evidence="1" id="KW-0472">Membrane</keyword>
<evidence type="ECO:0008006" key="4">
    <source>
        <dbReference type="Google" id="ProtNLM"/>
    </source>
</evidence>
<name>A0A0D1ZVT2_EXOME</name>
<dbReference type="Proteomes" id="UP000054302">
    <property type="component" value="Unassembled WGS sequence"/>
</dbReference>
<evidence type="ECO:0000256" key="1">
    <source>
        <dbReference type="SAM" id="Phobius"/>
    </source>
</evidence>
<dbReference type="InterPro" id="IPR029063">
    <property type="entry name" value="SAM-dependent_MTases_sf"/>
</dbReference>
<dbReference type="PANTHER" id="PTHR45036">
    <property type="entry name" value="METHYLTRANSFERASE LIKE 7B"/>
    <property type="match status" value="1"/>
</dbReference>
<dbReference type="InterPro" id="IPR052356">
    <property type="entry name" value="Thiol_S-MT"/>
</dbReference>
<protein>
    <recommendedName>
        <fullName evidence="4">Methyltransferase type 11 domain-containing protein</fullName>
    </recommendedName>
</protein>
<dbReference type="AlphaFoldDB" id="A0A0D1ZVT2"/>
<dbReference type="Gene3D" id="3.40.50.150">
    <property type="entry name" value="Vaccinia Virus protein VP39"/>
    <property type="match status" value="1"/>
</dbReference>
<keyword evidence="1" id="KW-1133">Transmembrane helix</keyword>
<dbReference type="OMA" id="GPWEKID"/>
<dbReference type="STRING" id="212818.A0A0D1ZVT2"/>
<proteinExistence type="predicted"/>
<keyword evidence="1" id="KW-0812">Transmembrane</keyword>
<dbReference type="VEuPathDB" id="FungiDB:PV10_05515"/>
<evidence type="ECO:0000313" key="2">
    <source>
        <dbReference type="EMBL" id="KIV90913.1"/>
    </source>
</evidence>
<keyword evidence="3" id="KW-1185">Reference proteome</keyword>
<dbReference type="EMBL" id="KN847523">
    <property type="protein sequence ID" value="KIV90913.1"/>
    <property type="molecule type" value="Genomic_DNA"/>
</dbReference>
<dbReference type="OrthoDB" id="540004at2759"/>
<evidence type="ECO:0000313" key="3">
    <source>
        <dbReference type="Proteomes" id="UP000054302"/>
    </source>
</evidence>
<accession>A0A0D1ZVT2</accession>
<dbReference type="GeneID" id="27323360"/>
<dbReference type="HOGENOM" id="CLU_037990_6_1_1"/>